<name>A0A371CV23_9APHY</name>
<organism evidence="2 3">
    <name type="scientific">Lentinus brumalis</name>
    <dbReference type="NCBI Taxonomy" id="2498619"/>
    <lineage>
        <taxon>Eukaryota</taxon>
        <taxon>Fungi</taxon>
        <taxon>Dikarya</taxon>
        <taxon>Basidiomycota</taxon>
        <taxon>Agaricomycotina</taxon>
        <taxon>Agaricomycetes</taxon>
        <taxon>Polyporales</taxon>
        <taxon>Polyporaceae</taxon>
        <taxon>Lentinus</taxon>
    </lineage>
</organism>
<dbReference type="AlphaFoldDB" id="A0A371CV23"/>
<accession>A0A371CV23</accession>
<dbReference type="Proteomes" id="UP000256964">
    <property type="component" value="Unassembled WGS sequence"/>
</dbReference>
<evidence type="ECO:0000256" key="1">
    <source>
        <dbReference type="SAM" id="MobiDB-lite"/>
    </source>
</evidence>
<feature type="region of interest" description="Disordered" evidence="1">
    <location>
        <begin position="1"/>
        <end position="43"/>
    </location>
</feature>
<dbReference type="EMBL" id="KZ857454">
    <property type="protein sequence ID" value="RDX44134.1"/>
    <property type="molecule type" value="Genomic_DNA"/>
</dbReference>
<proteinExistence type="predicted"/>
<evidence type="ECO:0000313" key="2">
    <source>
        <dbReference type="EMBL" id="RDX44134.1"/>
    </source>
</evidence>
<protein>
    <submittedName>
        <fullName evidence="2">Uncharacterized protein</fullName>
    </submittedName>
</protein>
<evidence type="ECO:0000313" key="3">
    <source>
        <dbReference type="Proteomes" id="UP000256964"/>
    </source>
</evidence>
<reference evidence="2 3" key="1">
    <citation type="journal article" date="2018" name="Biotechnol. Biofuels">
        <title>Integrative visual omics of the white-rot fungus Polyporus brumalis exposes the biotechnological potential of its oxidative enzymes for delignifying raw plant biomass.</title>
        <authorList>
            <person name="Miyauchi S."/>
            <person name="Rancon A."/>
            <person name="Drula E."/>
            <person name="Hage H."/>
            <person name="Chaduli D."/>
            <person name="Favel A."/>
            <person name="Grisel S."/>
            <person name="Henrissat B."/>
            <person name="Herpoel-Gimbert I."/>
            <person name="Ruiz-Duenas F.J."/>
            <person name="Chevret D."/>
            <person name="Hainaut M."/>
            <person name="Lin J."/>
            <person name="Wang M."/>
            <person name="Pangilinan J."/>
            <person name="Lipzen A."/>
            <person name="Lesage-Meessen L."/>
            <person name="Navarro D."/>
            <person name="Riley R."/>
            <person name="Grigoriev I.V."/>
            <person name="Zhou S."/>
            <person name="Raouche S."/>
            <person name="Rosso M.N."/>
        </authorList>
    </citation>
    <scope>NUCLEOTIDE SEQUENCE [LARGE SCALE GENOMIC DNA]</scope>
    <source>
        <strain evidence="2 3">BRFM 1820</strain>
    </source>
</reference>
<sequence length="197" mass="21340">MERGYLSMGKKSPDLIRARTTRGSTQTDLPPANQSSRETFSRTGESQVVIMAGARPYCSGQARPGGVLGDAGSLPQLHDPNPKLVCVRAVYEDWSASPCEGYTRDHSRAQVTGAVGPARVPSSTARSIEWSRTAKKTEHGSCLPRAYMEAIVQVPRHSTAHRVGDLATMQTRTLTFCFRAPVAGSPGAPRHMRVAHR</sequence>
<keyword evidence="3" id="KW-1185">Reference proteome</keyword>
<gene>
    <name evidence="2" type="ORF">OH76DRAFT_1114964</name>
</gene>
<feature type="compositionally biased region" description="Polar residues" evidence="1">
    <location>
        <begin position="21"/>
        <end position="43"/>
    </location>
</feature>